<dbReference type="InterPro" id="IPR008514">
    <property type="entry name" value="T6SS_Hcp"/>
</dbReference>
<dbReference type="RefSeq" id="WP_102611387.1">
    <property type="nucleotide sequence ID" value="NZ_CADIKD010000005.1"/>
</dbReference>
<sequence>MGVAMFLKVDGTTGESADSQHTGWTDIRSFSWGARQPAAMSSGGGGNAGKANFDDLIVTAYMDKSTPAIMKYCASGKHLPKVEISSCKTGGKQIEFSRVTLEEVIVTLAQVAGTDDSDATDRLVMKYGFQAARVKKQYWEQNESGGKGAEVTMGWDVKKNTEM</sequence>
<comment type="caution">
    <text evidence="1">The sequence shown here is derived from an EMBL/GenBank/DDBJ whole genome shotgun (WGS) entry which is preliminary data.</text>
</comment>
<dbReference type="SUPFAM" id="SSF141452">
    <property type="entry name" value="Hcp1-like"/>
    <property type="match status" value="1"/>
</dbReference>
<evidence type="ECO:0000313" key="1">
    <source>
        <dbReference type="EMBL" id="PMS20989.1"/>
    </source>
</evidence>
<dbReference type="PANTHER" id="PTHR36152:SF5">
    <property type="entry name" value="PROTEIN HCP1"/>
    <property type="match status" value="1"/>
</dbReference>
<dbReference type="EMBL" id="PNYB01000017">
    <property type="protein sequence ID" value="PMS20989.1"/>
    <property type="molecule type" value="Genomic_DNA"/>
</dbReference>
<dbReference type="AlphaFoldDB" id="A0A2N7VV33"/>
<accession>A0A2N7VV33</accession>
<dbReference type="InterPro" id="IPR036624">
    <property type="entry name" value="Hcp1-lik_sf"/>
</dbReference>
<keyword evidence="2" id="KW-1185">Reference proteome</keyword>
<dbReference type="InterPro" id="IPR053165">
    <property type="entry name" value="HSI-I_assembly_Hcp1"/>
</dbReference>
<reference evidence="1 2" key="1">
    <citation type="submission" date="2018-01" db="EMBL/GenBank/DDBJ databases">
        <title>Whole genome analyses suggest that Burkholderia sensu lato contains two further novel genera in the rhizoxinica-symbiotica group Mycetohabitans gen. nov., and Trinickia gen. nov.: implications for the evolution of diazotrophy and nodulation in the Burkholderiaceae.</title>
        <authorList>
            <person name="Estrada-de los Santos P."/>
            <person name="Palmer M."/>
            <person name="Chavez-Ramirez B."/>
            <person name="Beukes C."/>
            <person name="Steenkamp E.T."/>
            <person name="Hirsch A.M."/>
            <person name="Manyaka P."/>
            <person name="Maluk M."/>
            <person name="Lafos M."/>
            <person name="Crook M."/>
            <person name="Gross E."/>
            <person name="Simon M.F."/>
            <person name="Bueno dos Reis Junior F."/>
            <person name="Poole P.S."/>
            <person name="Venter S.N."/>
            <person name="James E.K."/>
        </authorList>
    </citation>
    <scope>NUCLEOTIDE SEQUENCE [LARGE SCALE GENOMIC DNA]</scope>
    <source>
        <strain evidence="1 2">GP25-8</strain>
    </source>
</reference>
<dbReference type="Gene3D" id="2.30.110.20">
    <property type="entry name" value="Hcp1-like"/>
    <property type="match status" value="1"/>
</dbReference>
<protein>
    <submittedName>
        <fullName evidence="1">Type VI secretion system tube protein Hcp</fullName>
    </submittedName>
</protein>
<proteinExistence type="predicted"/>
<gene>
    <name evidence="1" type="ORF">C0Z19_19015</name>
</gene>
<dbReference type="PANTHER" id="PTHR36152">
    <property type="entry name" value="CYTOPLASMIC PROTEIN-RELATED"/>
    <property type="match status" value="1"/>
</dbReference>
<dbReference type="Pfam" id="PF05638">
    <property type="entry name" value="T6SS_HCP"/>
    <property type="match status" value="1"/>
</dbReference>
<organism evidence="1 2">
    <name type="scientific">Trinickia soli</name>
    <dbReference type="NCBI Taxonomy" id="380675"/>
    <lineage>
        <taxon>Bacteria</taxon>
        <taxon>Pseudomonadati</taxon>
        <taxon>Pseudomonadota</taxon>
        <taxon>Betaproteobacteria</taxon>
        <taxon>Burkholderiales</taxon>
        <taxon>Burkholderiaceae</taxon>
        <taxon>Trinickia</taxon>
    </lineage>
</organism>
<dbReference type="Proteomes" id="UP000235347">
    <property type="component" value="Unassembled WGS sequence"/>
</dbReference>
<name>A0A2N7VV33_9BURK</name>
<evidence type="ECO:0000313" key="2">
    <source>
        <dbReference type="Proteomes" id="UP000235347"/>
    </source>
</evidence>